<dbReference type="InterPro" id="IPR000086">
    <property type="entry name" value="NUDIX_hydrolase_dom"/>
</dbReference>
<dbReference type="RefSeq" id="WP_061458214.1">
    <property type="nucleotide sequence ID" value="NZ_KQ968744.1"/>
</dbReference>
<evidence type="ECO:0000256" key="2">
    <source>
        <dbReference type="ARBA" id="ARBA00022801"/>
    </source>
</evidence>
<dbReference type="EMBL" id="LQOF01000028">
    <property type="protein sequence ID" value="KXT73078.1"/>
    <property type="molecule type" value="Genomic_DNA"/>
</dbReference>
<dbReference type="InterPro" id="IPR020084">
    <property type="entry name" value="NUDIX_hydrolase_CS"/>
</dbReference>
<dbReference type="AlphaFoldDB" id="A0A139R445"/>
<protein>
    <submittedName>
        <fullName evidence="5">MutT/nudix family protein</fullName>
    </submittedName>
</protein>
<dbReference type="GO" id="GO:0016787">
    <property type="term" value="F:hydrolase activity"/>
    <property type="evidence" value="ECO:0007669"/>
    <property type="project" value="UniProtKB-KW"/>
</dbReference>
<feature type="domain" description="Nudix hydrolase" evidence="3">
    <location>
        <begin position="11"/>
        <end position="139"/>
    </location>
</feature>
<evidence type="ECO:0000259" key="3">
    <source>
        <dbReference type="PROSITE" id="PS51462"/>
    </source>
</evidence>
<dbReference type="CDD" id="cd04688">
    <property type="entry name" value="NUDIX_Hydrolase"/>
    <property type="match status" value="1"/>
</dbReference>
<dbReference type="Proteomes" id="UP000070198">
    <property type="component" value="Unassembled WGS sequence"/>
</dbReference>
<comment type="caution">
    <text evidence="5">The sequence shown here is derived from an EMBL/GenBank/DDBJ whole genome shotgun (WGS) entry which is preliminary data.</text>
</comment>
<evidence type="ECO:0000256" key="1">
    <source>
        <dbReference type="ARBA" id="ARBA00001946"/>
    </source>
</evidence>
<name>A0A139R445_9STRE</name>
<dbReference type="Pfam" id="PF00293">
    <property type="entry name" value="NUDIX"/>
    <property type="match status" value="1"/>
</dbReference>
<dbReference type="PATRIC" id="fig|315405.11.peg.370"/>
<organism evidence="5 7">
    <name type="scientific">Streptococcus gallolyticus</name>
    <dbReference type="NCBI Taxonomy" id="315405"/>
    <lineage>
        <taxon>Bacteria</taxon>
        <taxon>Bacillati</taxon>
        <taxon>Bacillota</taxon>
        <taxon>Bacilli</taxon>
        <taxon>Lactobacillales</taxon>
        <taxon>Streptococcaceae</taxon>
        <taxon>Streptococcus</taxon>
    </lineage>
</organism>
<dbReference type="PROSITE" id="PS51462">
    <property type="entry name" value="NUDIX"/>
    <property type="match status" value="1"/>
</dbReference>
<dbReference type="Gene3D" id="3.90.79.10">
    <property type="entry name" value="Nucleoside Triphosphate Pyrophosphohydrolase"/>
    <property type="match status" value="1"/>
</dbReference>
<reference evidence="6 7" key="1">
    <citation type="submission" date="2016-01" db="EMBL/GenBank/DDBJ databases">
        <title>Highly variable Streptococcus oralis are common among viridans streptococci isolated from primates.</title>
        <authorList>
            <person name="Denapaite D."/>
            <person name="Rieger M."/>
            <person name="Koendgen S."/>
            <person name="Brueckner R."/>
            <person name="Ochigava I."/>
            <person name="Kappeler P."/>
            <person name="Maetz-Rensing K."/>
            <person name="Leendertz F."/>
            <person name="Hakenbeck R."/>
        </authorList>
    </citation>
    <scope>NUCLEOTIDE SEQUENCE [LARGE SCALE GENOMIC DNA]</scope>
    <source>
        <strain evidence="4 6">DD02</strain>
        <strain evidence="5 7">DD03</strain>
    </source>
</reference>
<evidence type="ECO:0000313" key="7">
    <source>
        <dbReference type="Proteomes" id="UP000071927"/>
    </source>
</evidence>
<accession>A0A139R445</accession>
<dbReference type="PANTHER" id="PTHR43046">
    <property type="entry name" value="GDP-MANNOSE MANNOSYL HYDROLASE"/>
    <property type="match status" value="1"/>
</dbReference>
<gene>
    <name evidence="4" type="ORF">SGADD02_00338</name>
    <name evidence="5" type="ORF">SGADD03_00708</name>
</gene>
<sequence>MDFRTRIGEQSFGVRASALIIKDEKIYLAKSPKNEYYLLGGAILVNELTEDAIIREMKEELNIDIEVKQLAFVVENQFSLDLTKHHQIEFLYLVNPLSDLNKEIYEGGQKRMCEWISFEELSKINLNPSFLKIALKNWDGQVKHFVNKDKEK</sequence>
<dbReference type="PROSITE" id="PS00893">
    <property type="entry name" value="NUDIX_BOX"/>
    <property type="match status" value="1"/>
</dbReference>
<evidence type="ECO:0000313" key="5">
    <source>
        <dbReference type="EMBL" id="KXU09531.1"/>
    </source>
</evidence>
<dbReference type="SUPFAM" id="SSF55811">
    <property type="entry name" value="Nudix"/>
    <property type="match status" value="1"/>
</dbReference>
<dbReference type="InterPro" id="IPR015797">
    <property type="entry name" value="NUDIX_hydrolase-like_dom_sf"/>
</dbReference>
<dbReference type="Proteomes" id="UP000071927">
    <property type="component" value="Unassembled WGS sequence"/>
</dbReference>
<keyword evidence="2" id="KW-0378">Hydrolase</keyword>
<dbReference type="EMBL" id="LQXV01000144">
    <property type="protein sequence ID" value="KXU09531.1"/>
    <property type="molecule type" value="Genomic_DNA"/>
</dbReference>
<comment type="cofactor">
    <cofactor evidence="1">
        <name>Mg(2+)</name>
        <dbReference type="ChEBI" id="CHEBI:18420"/>
    </cofactor>
</comment>
<evidence type="ECO:0000313" key="6">
    <source>
        <dbReference type="Proteomes" id="UP000070198"/>
    </source>
</evidence>
<proteinExistence type="predicted"/>
<dbReference type="PANTHER" id="PTHR43046:SF14">
    <property type="entry name" value="MUTT_NUDIX FAMILY PROTEIN"/>
    <property type="match status" value="1"/>
</dbReference>
<evidence type="ECO:0000313" key="4">
    <source>
        <dbReference type="EMBL" id="KXT73078.1"/>
    </source>
</evidence>